<gene>
    <name evidence="2" type="ORF">NEIELOOT_00024</name>
</gene>
<keyword evidence="1" id="KW-0732">Signal</keyword>
<sequence length="99" mass="10643">MTKTLLIALGLLVAPMAATAAPLDSSDQGEYVLLDKDENPTPMQMQFVLKGKQWIMNGREGGGQWQPVCQGTGECRLVASSAGEVSRWKKKPARQLAAA</sequence>
<name>D4DLW5_NEIEG</name>
<feature type="signal peptide" evidence="1">
    <location>
        <begin position="1"/>
        <end position="20"/>
    </location>
</feature>
<dbReference type="Proteomes" id="UP000005536">
    <property type="component" value="Unassembled WGS sequence"/>
</dbReference>
<comment type="caution">
    <text evidence="2">The sequence shown here is derived from an EMBL/GenBank/DDBJ whole genome shotgun (WGS) entry which is preliminary data.</text>
</comment>
<evidence type="ECO:0008006" key="4">
    <source>
        <dbReference type="Google" id="ProtNLM"/>
    </source>
</evidence>
<reference evidence="2 3" key="1">
    <citation type="submission" date="2010-02" db="EMBL/GenBank/DDBJ databases">
        <authorList>
            <person name="Weinstock G."/>
            <person name="Sodergren E."/>
            <person name="Clifton S."/>
            <person name="Fulton L."/>
            <person name="Fulton B."/>
            <person name="Courtney L."/>
            <person name="Fronick C."/>
            <person name="Harrison M."/>
            <person name="Strong C."/>
            <person name="Farmer C."/>
            <person name="Delahaunty K."/>
            <person name="Markovic C."/>
            <person name="Hall O."/>
            <person name="Minx P."/>
            <person name="Tomlinson C."/>
            <person name="Mitreva M."/>
            <person name="Nelson J."/>
            <person name="Hou S."/>
            <person name="Wollam A."/>
            <person name="Pepin K.H."/>
            <person name="Johnson M."/>
            <person name="Bhonagiri V."/>
            <person name="Zhang X."/>
            <person name="Suruliraj S."/>
            <person name="Warren W."/>
            <person name="Chinwalla A."/>
            <person name="Mardis E.R."/>
            <person name="Wilson R.K."/>
        </authorList>
    </citation>
    <scope>NUCLEOTIDE SEQUENCE [LARGE SCALE GENOMIC DNA]</scope>
    <source>
        <strain evidence="2 3">ATCC 29315</strain>
    </source>
</reference>
<evidence type="ECO:0000256" key="1">
    <source>
        <dbReference type="SAM" id="SignalP"/>
    </source>
</evidence>
<dbReference type="STRING" id="546263.NELON_11605"/>
<evidence type="ECO:0000313" key="2">
    <source>
        <dbReference type="EMBL" id="EFE51068.1"/>
    </source>
</evidence>
<feature type="chain" id="PRO_5003056607" description="Periplasmic protein" evidence="1">
    <location>
        <begin position="21"/>
        <end position="99"/>
    </location>
</feature>
<organism evidence="2 3">
    <name type="scientific">Neisseria elongata subsp. glycolytica ATCC 29315</name>
    <dbReference type="NCBI Taxonomy" id="546263"/>
    <lineage>
        <taxon>Bacteria</taxon>
        <taxon>Pseudomonadati</taxon>
        <taxon>Pseudomonadota</taxon>
        <taxon>Betaproteobacteria</taxon>
        <taxon>Neisseriales</taxon>
        <taxon>Neisseriaceae</taxon>
        <taxon>Neisseria</taxon>
    </lineage>
</organism>
<accession>D4DLW5</accession>
<protein>
    <recommendedName>
        <fullName evidence="4">Periplasmic protein</fullName>
    </recommendedName>
</protein>
<dbReference type="AlphaFoldDB" id="D4DLW5"/>
<proteinExistence type="predicted"/>
<evidence type="ECO:0000313" key="3">
    <source>
        <dbReference type="Proteomes" id="UP000005536"/>
    </source>
</evidence>
<dbReference type="EMBL" id="ADBF01000002">
    <property type="protein sequence ID" value="EFE51068.1"/>
    <property type="molecule type" value="Genomic_DNA"/>
</dbReference>